<dbReference type="AlphaFoldDB" id="A0A238YYW1"/>
<accession>A0A238YYW1</accession>
<dbReference type="EMBL" id="FZOC01000002">
    <property type="protein sequence ID" value="SNR76305.1"/>
    <property type="molecule type" value="Genomic_DNA"/>
</dbReference>
<sequence length="289" mass="32277">MQQTSSQSAPVAPIETEEHARAAFVALCWPDGEKICPRCHAHAPYQLSGGRLRCGSCRYTFHDFTGRWLNETGLSPLKWMRVAQAFANELSPREAATEVGISYNTAFKALTVLRLAVLAQGADAQQFLRPGGVLAPLLAASAQEQNAPPCSSLPVYGLLSRSQHVFVDLLPELSAESVLHFNHNFHLRVARHGSILITDRYKTYDALILCGDEHLPYHYLLRHPGQIFAETGGCPFWDYAKPRLRQFKGLSWRRFPLYLKELALRHNMRDQDLAPVLHAALCGLVPKLA</sequence>
<dbReference type="Pfam" id="PF12762">
    <property type="entry name" value="DDE_Tnp_IS1595"/>
    <property type="match status" value="1"/>
</dbReference>
<reference evidence="3 4" key="1">
    <citation type="submission" date="2017-06" db="EMBL/GenBank/DDBJ databases">
        <authorList>
            <person name="Kim H.J."/>
            <person name="Triplett B.A."/>
        </authorList>
    </citation>
    <scope>NUCLEOTIDE SEQUENCE [LARGE SCALE GENOMIC DNA]</scope>
    <source>
        <strain evidence="3 4">DSM 13116</strain>
    </source>
</reference>
<dbReference type="Pfam" id="PF12760">
    <property type="entry name" value="Zn_ribbon_IS1595"/>
    <property type="match status" value="1"/>
</dbReference>
<feature type="domain" description="Transposase zinc-ribbon" evidence="1">
    <location>
        <begin position="16"/>
        <end position="60"/>
    </location>
</feature>
<proteinExistence type="predicted"/>
<name>A0A238YYW1_9BACT</name>
<dbReference type="Proteomes" id="UP000198324">
    <property type="component" value="Unassembled WGS sequence"/>
</dbReference>
<gene>
    <name evidence="3" type="ORF">SAMN04488503_1108</name>
</gene>
<dbReference type="InterPro" id="IPR024442">
    <property type="entry name" value="Transposase_Zn_ribbon"/>
</dbReference>
<feature type="domain" description="ISXO2-like transposase" evidence="2">
    <location>
        <begin position="154"/>
        <end position="267"/>
    </location>
</feature>
<protein>
    <submittedName>
        <fullName evidence="3">Transposase</fullName>
    </submittedName>
</protein>
<organism evidence="3 4">
    <name type="scientific">Humidesulfovibrio mexicanus</name>
    <dbReference type="NCBI Taxonomy" id="147047"/>
    <lineage>
        <taxon>Bacteria</taxon>
        <taxon>Pseudomonadati</taxon>
        <taxon>Thermodesulfobacteriota</taxon>
        <taxon>Desulfovibrionia</taxon>
        <taxon>Desulfovibrionales</taxon>
        <taxon>Desulfovibrionaceae</taxon>
        <taxon>Humidesulfovibrio</taxon>
    </lineage>
</organism>
<evidence type="ECO:0000259" key="2">
    <source>
        <dbReference type="Pfam" id="PF12762"/>
    </source>
</evidence>
<evidence type="ECO:0000259" key="1">
    <source>
        <dbReference type="Pfam" id="PF12760"/>
    </source>
</evidence>
<dbReference type="RefSeq" id="WP_179216895.1">
    <property type="nucleotide sequence ID" value="NZ_FZOC01000002.1"/>
</dbReference>
<dbReference type="InterPro" id="IPR024445">
    <property type="entry name" value="Tnp_ISXO2-like"/>
</dbReference>
<evidence type="ECO:0000313" key="4">
    <source>
        <dbReference type="Proteomes" id="UP000198324"/>
    </source>
</evidence>
<keyword evidence="4" id="KW-1185">Reference proteome</keyword>
<evidence type="ECO:0000313" key="3">
    <source>
        <dbReference type="EMBL" id="SNR76305.1"/>
    </source>
</evidence>